<evidence type="ECO:0000256" key="4">
    <source>
        <dbReference type="ARBA" id="ARBA00022827"/>
    </source>
</evidence>
<dbReference type="Proteomes" id="UP000253606">
    <property type="component" value="Chromosome"/>
</dbReference>
<gene>
    <name evidence="9" type="ORF">ACPOL_6467</name>
</gene>
<keyword evidence="3 6" id="KW-0285">Flavoprotein</keyword>
<evidence type="ECO:0000256" key="3">
    <source>
        <dbReference type="ARBA" id="ARBA00022630"/>
    </source>
</evidence>
<accession>A0A2Z5G8W4</accession>
<dbReference type="OrthoDB" id="9785276at2"/>
<dbReference type="Pfam" id="PF00732">
    <property type="entry name" value="GMC_oxred_N"/>
    <property type="match status" value="1"/>
</dbReference>
<dbReference type="AlphaFoldDB" id="A0A2Z5G8W4"/>
<dbReference type="EMBL" id="CP030840">
    <property type="protein sequence ID" value="AXC15693.1"/>
    <property type="molecule type" value="Genomic_DNA"/>
</dbReference>
<evidence type="ECO:0000259" key="7">
    <source>
        <dbReference type="PROSITE" id="PS00623"/>
    </source>
</evidence>
<comment type="similarity">
    <text evidence="2 6">Belongs to the GMC oxidoreductase family.</text>
</comment>
<dbReference type="Gene3D" id="3.30.560.10">
    <property type="entry name" value="Glucose Oxidase, domain 3"/>
    <property type="match status" value="1"/>
</dbReference>
<evidence type="ECO:0000256" key="1">
    <source>
        <dbReference type="ARBA" id="ARBA00001974"/>
    </source>
</evidence>
<keyword evidence="10" id="KW-1185">Reference proteome</keyword>
<dbReference type="PANTHER" id="PTHR11552">
    <property type="entry name" value="GLUCOSE-METHANOL-CHOLINE GMC OXIDOREDUCTASE"/>
    <property type="match status" value="1"/>
</dbReference>
<dbReference type="PIRSF" id="PIRSF000137">
    <property type="entry name" value="Alcohol_oxidase"/>
    <property type="match status" value="1"/>
</dbReference>
<dbReference type="SUPFAM" id="SSF54373">
    <property type="entry name" value="FAD-linked reductases, C-terminal domain"/>
    <property type="match status" value="1"/>
</dbReference>
<dbReference type="SUPFAM" id="SSF51905">
    <property type="entry name" value="FAD/NAD(P)-binding domain"/>
    <property type="match status" value="1"/>
</dbReference>
<evidence type="ECO:0000313" key="10">
    <source>
        <dbReference type="Proteomes" id="UP000253606"/>
    </source>
</evidence>
<dbReference type="PANTHER" id="PTHR11552:SF147">
    <property type="entry name" value="CHOLINE DEHYDROGENASE, MITOCHONDRIAL"/>
    <property type="match status" value="1"/>
</dbReference>
<dbReference type="Pfam" id="PF05199">
    <property type="entry name" value="GMC_oxred_C"/>
    <property type="match status" value="1"/>
</dbReference>
<reference evidence="9 10" key="1">
    <citation type="journal article" date="2018" name="Front. Microbiol.">
        <title>Hydrolytic Capabilities as a Key to Environmental Success: Chitinolytic and Cellulolytic Acidobacteria From Acidic Sub-arctic Soils and Boreal Peatlands.</title>
        <authorList>
            <person name="Belova S.E."/>
            <person name="Ravin N.V."/>
            <person name="Pankratov T.A."/>
            <person name="Rakitin A.L."/>
            <person name="Ivanova A.A."/>
            <person name="Beletsky A.V."/>
            <person name="Mardanov A.V."/>
            <person name="Sinninghe Damste J.S."/>
            <person name="Dedysh S.N."/>
        </authorList>
    </citation>
    <scope>NUCLEOTIDE SEQUENCE [LARGE SCALE GENOMIC DNA]</scope>
    <source>
        <strain evidence="9 10">SBC82</strain>
    </source>
</reference>
<proteinExistence type="inferred from homology"/>
<dbReference type="InterPro" id="IPR012132">
    <property type="entry name" value="GMC_OxRdtase"/>
</dbReference>
<organism evidence="9 10">
    <name type="scientific">Acidisarcina polymorpha</name>
    <dbReference type="NCBI Taxonomy" id="2211140"/>
    <lineage>
        <taxon>Bacteria</taxon>
        <taxon>Pseudomonadati</taxon>
        <taxon>Acidobacteriota</taxon>
        <taxon>Terriglobia</taxon>
        <taxon>Terriglobales</taxon>
        <taxon>Acidobacteriaceae</taxon>
        <taxon>Acidisarcina</taxon>
    </lineage>
</organism>
<protein>
    <submittedName>
        <fullName evidence="9">Choline dehydrogenase</fullName>
    </submittedName>
</protein>
<evidence type="ECO:0000259" key="8">
    <source>
        <dbReference type="PROSITE" id="PS00624"/>
    </source>
</evidence>
<dbReference type="InterPro" id="IPR007867">
    <property type="entry name" value="GMC_OxRtase_C"/>
</dbReference>
<dbReference type="PROSITE" id="PS00624">
    <property type="entry name" value="GMC_OXRED_2"/>
    <property type="match status" value="1"/>
</dbReference>
<dbReference type="GO" id="GO:0016614">
    <property type="term" value="F:oxidoreductase activity, acting on CH-OH group of donors"/>
    <property type="evidence" value="ECO:0007669"/>
    <property type="project" value="InterPro"/>
</dbReference>
<dbReference type="InterPro" id="IPR000172">
    <property type="entry name" value="GMC_OxRdtase_N"/>
</dbReference>
<feature type="domain" description="Glucose-methanol-choline oxidoreductase N-terminal" evidence="8">
    <location>
        <begin position="272"/>
        <end position="286"/>
    </location>
</feature>
<evidence type="ECO:0000256" key="2">
    <source>
        <dbReference type="ARBA" id="ARBA00010790"/>
    </source>
</evidence>
<dbReference type="PROSITE" id="PS00623">
    <property type="entry name" value="GMC_OXRED_1"/>
    <property type="match status" value="1"/>
</dbReference>
<comment type="cofactor">
    <cofactor evidence="1 5">
        <name>FAD</name>
        <dbReference type="ChEBI" id="CHEBI:57692"/>
    </cofactor>
</comment>
<feature type="domain" description="Glucose-methanol-choline oxidoreductase N-terminal" evidence="7">
    <location>
        <begin position="95"/>
        <end position="118"/>
    </location>
</feature>
<name>A0A2Z5G8W4_9BACT</name>
<sequence length="527" mass="57730">MLFDSDIQKKPKPNLSANYDFIVCGAGSSGSVIARRLAENSDVRVLLLEAGGTDDVPSVNDPMLWGENLHSERDWNFHAEPNPAVNGRSLPLSMGKVLGGGSSINAMLWSHGHRADWDLFASETGDERWSYSAISALYRKIEDWKGAQDPNYRGKGGPVHVEPASDPAHSTPVLVQAAKSIGIPTFDNPNSRMTEGEGGAAIMDVIVRDGTRQSMFRSYVFPWMDRRNLTVVTEALVTRLILEGKNAVGVEFLLRGKLHRVQARNEVVLSLGAINTPKLLMQSGIGDEAELKLFNIEVVQHLPGVGKNFQDHLLLFGCVWEYRQEGSEPNASRAVLQWKSRPELECPDIQILQSSNGNVKAAMKKVNLPPESWWSLAPGILRPQSRGHLKLTGPNVDDPLEIVAGSLSHPDDVACAVRAVKLCRELAGADALRPFIGRELLPIGSTDNEIRRFVRENAGTYWHQSCTAKMGRDPLSVVDAELKVYGIDRLRIADASVLPRVTTGNTMAPCVVIGERAGELLRAKHGL</sequence>
<feature type="binding site" evidence="5">
    <location>
        <begin position="462"/>
        <end position="463"/>
    </location>
    <ligand>
        <name>FAD</name>
        <dbReference type="ChEBI" id="CHEBI:57692"/>
    </ligand>
</feature>
<keyword evidence="4 5" id="KW-0274">FAD</keyword>
<evidence type="ECO:0000313" key="9">
    <source>
        <dbReference type="EMBL" id="AXC15693.1"/>
    </source>
</evidence>
<dbReference type="RefSeq" id="WP_114210317.1">
    <property type="nucleotide sequence ID" value="NZ_CP030840.1"/>
</dbReference>
<feature type="binding site" evidence="5">
    <location>
        <position position="97"/>
    </location>
    <ligand>
        <name>FAD</name>
        <dbReference type="ChEBI" id="CHEBI:57692"/>
    </ligand>
</feature>
<feature type="binding site" evidence="5">
    <location>
        <position position="461"/>
    </location>
    <ligand>
        <name>substrate</name>
    </ligand>
</feature>
<evidence type="ECO:0000256" key="5">
    <source>
        <dbReference type="PIRSR" id="PIRSR000137-2"/>
    </source>
</evidence>
<dbReference type="KEGG" id="abas:ACPOL_6467"/>
<dbReference type="GO" id="GO:0050660">
    <property type="term" value="F:flavin adenine dinucleotide binding"/>
    <property type="evidence" value="ECO:0007669"/>
    <property type="project" value="InterPro"/>
</dbReference>
<dbReference type="InterPro" id="IPR036188">
    <property type="entry name" value="FAD/NAD-bd_sf"/>
</dbReference>
<evidence type="ECO:0000256" key="6">
    <source>
        <dbReference type="RuleBase" id="RU003968"/>
    </source>
</evidence>
<dbReference type="Gene3D" id="3.50.50.60">
    <property type="entry name" value="FAD/NAD(P)-binding domain"/>
    <property type="match status" value="1"/>
</dbReference>
<feature type="binding site" evidence="5">
    <location>
        <position position="237"/>
    </location>
    <ligand>
        <name>FAD</name>
        <dbReference type="ChEBI" id="CHEBI:57692"/>
    </ligand>
</feature>